<evidence type="ECO:0000313" key="2">
    <source>
        <dbReference type="Proteomes" id="UP000715781"/>
    </source>
</evidence>
<dbReference type="EMBL" id="JAHHHN010000007">
    <property type="protein sequence ID" value="MBW4562248.1"/>
    <property type="molecule type" value="Genomic_DNA"/>
</dbReference>
<protein>
    <submittedName>
        <fullName evidence="1">PD-(D/E)XK nuclease family protein</fullName>
    </submittedName>
</protein>
<comment type="caution">
    <text evidence="1">The sequence shown here is derived from an EMBL/GenBank/DDBJ whole genome shotgun (WGS) entry which is preliminary data.</text>
</comment>
<dbReference type="Proteomes" id="UP000715781">
    <property type="component" value="Unassembled WGS sequence"/>
</dbReference>
<sequence length="199" mass="23558">MSLFINLLNLHSANKPLEDFFTEIVAYFFSLNKDILIAWLKHHSIITDDSYSNIKILTQQEYKRLVNHTQDSRPDIVVELSNGLKTDIVFIESKIGSVEGEGQLKRYAEILDSLPKENFRYRSLVYITREYEPKTSSKILYSSDYLFEVPLNVKFYQLRWFQFFSFLNKRITDTLAKEILMFMEVNRMAHTNQLSLLTY</sequence>
<proteinExistence type="predicted"/>
<evidence type="ECO:0000313" key="1">
    <source>
        <dbReference type="EMBL" id="MBW4562248.1"/>
    </source>
</evidence>
<dbReference type="AlphaFoldDB" id="A0A951UGF5"/>
<name>A0A951UGF5_9NOST</name>
<accession>A0A951UGF5</accession>
<reference evidence="1" key="1">
    <citation type="submission" date="2021-05" db="EMBL/GenBank/DDBJ databases">
        <authorList>
            <person name="Pietrasiak N."/>
            <person name="Ward R."/>
            <person name="Stajich J.E."/>
            <person name="Kurbessoian T."/>
        </authorList>
    </citation>
    <scope>NUCLEOTIDE SEQUENCE</scope>
    <source>
        <strain evidence="1">JT2-VF2</strain>
    </source>
</reference>
<organism evidence="1 2">
    <name type="scientific">Mojavia pulchra JT2-VF2</name>
    <dbReference type="NCBI Taxonomy" id="287848"/>
    <lineage>
        <taxon>Bacteria</taxon>
        <taxon>Bacillati</taxon>
        <taxon>Cyanobacteriota</taxon>
        <taxon>Cyanophyceae</taxon>
        <taxon>Nostocales</taxon>
        <taxon>Nostocaceae</taxon>
    </lineage>
</organism>
<gene>
    <name evidence="1" type="ORF">KME32_14050</name>
</gene>
<reference evidence="1" key="2">
    <citation type="journal article" date="2022" name="Microbiol. Resour. Announc.">
        <title>Metagenome Sequencing to Explore Phylogenomics of Terrestrial Cyanobacteria.</title>
        <authorList>
            <person name="Ward R.D."/>
            <person name="Stajich J.E."/>
            <person name="Johansen J.R."/>
            <person name="Huntemann M."/>
            <person name="Clum A."/>
            <person name="Foster B."/>
            <person name="Foster B."/>
            <person name="Roux S."/>
            <person name="Palaniappan K."/>
            <person name="Varghese N."/>
            <person name="Mukherjee S."/>
            <person name="Reddy T.B.K."/>
            <person name="Daum C."/>
            <person name="Copeland A."/>
            <person name="Chen I.A."/>
            <person name="Ivanova N.N."/>
            <person name="Kyrpides N.C."/>
            <person name="Shapiro N."/>
            <person name="Eloe-Fadrosh E.A."/>
            <person name="Pietrasiak N."/>
        </authorList>
    </citation>
    <scope>NUCLEOTIDE SEQUENCE</scope>
    <source>
        <strain evidence="1">JT2-VF2</strain>
    </source>
</reference>